<feature type="domain" description="Type II restriction enzyme NaeI" evidence="5">
    <location>
        <begin position="1209"/>
        <end position="1489"/>
    </location>
</feature>
<sequence>MIERAAEALAGALSSWSADEIADLLRLVATASAGSVDGATAPGSEDDVTGIATSEVEPAARLPQESSRASGEDSTTPRLLHSHGGAGDVARPNSTPAQTLGLRTAAGNSTFSRAGRAFTAFRRVRRPGPPVVDVEATIDATAEAGRLVVVTSPKWERGLDLAIVVESNGVAAVWADAIREFESSLWRMGAFRSITHWSLSSTTDEEPTLTVTDAAGHRHHPDGLYQAGGRRVILLVTDGSADHWYGLPTWNVVRSWAIGMPTAIVQLLPEGYWGYTALGVPGAAMRTVRPAAPNIEAEVRHAWWEDIPDDLSPVPVPIVALTDASLTKWARAVAAGAEWIDAVWAAPRDRPADEPSSRTLTPPERVRAFQARSSIEAQTIARILAGAPSLSIRLIRVLQTRLVPGSGPSHLAEVLVSGLLERVGPDSDDPRLRLRDGVRDLLRRGTTTTQEWDTFEVLTEHLERHAGTGPAVQALLADPSGARALDAEMEPFAAMGRAVAQRLGIDLQPPPSVPLPTAEDGRNQAPPDPENVNFAAPAVWWSTPRILFAAASPEDAGLPVPIEGHRAALREALRPWNEPVPVEGIVEPEFDDRGMLTTVERASVSRIAQTAQVAAAAGRPYTHVHVLAHGCRVGDQTTPALGLALYADDDRTTARVTSEMLRAAITSVVPGPAVVTLAVCSGTQSIGAADSDELARTLHEAGTSVVVVSKTRDTFDESVSFTRHFYGLILKGADVRTTLSSTRELLHGEQVHQAQRESLASYIRLPEHYQDRLYEVAMRAQMASLSTAQLWADRLIDAALPDAAAYDTVADILGLRIAAMSRYVEADAAAPGQVSRLDNLGLLGNAQESLAELGFRCAQLDGTDRDRRMIASREALSLAHQRYLHGLAVNPSHSWHGVQALSLEAVLTGRIGRVDRWYAAQQAAADQNDAWASTSMIELLLLAPLTSGARALDEAEEHLHELVRRTREQQPDNPFPINAMIRQLGRYISWWTRENGYFPGRQEGDLATDAMQLLNVLRALVASSEGDHGSDERSLSAQFREAVEEACRGLVYTEIEPSASRFGELLAWAEGGGSIDTVEPMLETVEWSMDERYDGGTEVGHVEVEAYLSFECYVQKGQTDVVETTVLDFDWNEHYSRVAYQPDHPMTLRWTYTLNVHERPELDFADIIESDPDPHPGRTPQPAAVVTQADISIPPAPTTQPHDAELDALERALRELDPTGTRMATILRRTLDRQYDGANTGRYKWEQLSKHEKAALGSAVETALITDFELVEGSHRDVRLAGIEFDIRFTATGTGWLIPRDGIDALHLLIGVDDVRAVMSVAVGRTSQELMATTKNPDLKSRLSPAGLEALRWLYRNEPIPANLLASLDEANAAAILAPRSAMTRVTELFRRVQARPIDATAIRTVCRQADSMKRVRDARPRLRPEGIIILSGSLMAHRQIAREIGLPIPGRSEYVSVRVTPYSSDGEYRPVFAVDGRRWTLARPGEPATEAPDISSHNFQAG</sequence>
<feature type="region of interest" description="Disordered" evidence="4">
    <location>
        <begin position="56"/>
        <end position="99"/>
    </location>
</feature>
<dbReference type="InterPro" id="IPR015210">
    <property type="entry name" value="NaeI"/>
</dbReference>
<proteinExistence type="predicted"/>
<protein>
    <recommendedName>
        <fullName evidence="9">CHAT domain-containing protein</fullName>
    </recommendedName>
</protein>
<dbReference type="InterPro" id="IPR011335">
    <property type="entry name" value="Restrct_endonuc-II-like"/>
</dbReference>
<evidence type="ECO:0000259" key="6">
    <source>
        <dbReference type="Pfam" id="PF12770"/>
    </source>
</evidence>
<evidence type="ECO:0000256" key="2">
    <source>
        <dbReference type="ARBA" id="ARBA00022759"/>
    </source>
</evidence>
<evidence type="ECO:0000256" key="1">
    <source>
        <dbReference type="ARBA" id="ARBA00022722"/>
    </source>
</evidence>
<dbReference type="Gene3D" id="1.10.10.10">
    <property type="entry name" value="Winged helix-like DNA-binding domain superfamily/Winged helix DNA-binding domain"/>
    <property type="match status" value="1"/>
</dbReference>
<dbReference type="InterPro" id="IPR036388">
    <property type="entry name" value="WH-like_DNA-bd_sf"/>
</dbReference>
<dbReference type="InterPro" id="IPR024983">
    <property type="entry name" value="CHAT_dom"/>
</dbReference>
<evidence type="ECO:0000259" key="5">
    <source>
        <dbReference type="Pfam" id="PF09126"/>
    </source>
</evidence>
<dbReference type="Gene3D" id="3.40.600.10">
    <property type="entry name" value="DNA mismatch repair MutH/Restriction endonuclease, type II"/>
    <property type="match status" value="1"/>
</dbReference>
<accession>A0ABN6CQF9</accession>
<dbReference type="SUPFAM" id="SSF52980">
    <property type="entry name" value="Restriction endonuclease-like"/>
    <property type="match status" value="1"/>
</dbReference>
<dbReference type="RefSeq" id="WP_306415815.1">
    <property type="nucleotide sequence ID" value="NZ_AP023356.1"/>
</dbReference>
<evidence type="ECO:0000256" key="4">
    <source>
        <dbReference type="SAM" id="MobiDB-lite"/>
    </source>
</evidence>
<keyword evidence="3" id="KW-0378">Hydrolase</keyword>
<dbReference type="Pfam" id="PF09126">
    <property type="entry name" value="NaeI"/>
    <property type="match status" value="1"/>
</dbReference>
<dbReference type="Pfam" id="PF12770">
    <property type="entry name" value="CHAT"/>
    <property type="match status" value="1"/>
</dbReference>
<dbReference type="NCBIfam" id="NF041121">
    <property type="entry name" value="SAV_2336_NTERM"/>
    <property type="match status" value="1"/>
</dbReference>
<evidence type="ECO:0008006" key="9">
    <source>
        <dbReference type="Google" id="ProtNLM"/>
    </source>
</evidence>
<reference evidence="7 8" key="1">
    <citation type="submission" date="2020-08" db="EMBL/GenBank/DDBJ databases">
        <title>Whole genome shotgun sequence of Actinoplanes ianthinogenes NBRC 13996.</title>
        <authorList>
            <person name="Komaki H."/>
            <person name="Tamura T."/>
        </authorList>
    </citation>
    <scope>NUCLEOTIDE SEQUENCE [LARGE SCALE GENOMIC DNA]</scope>
    <source>
        <strain evidence="7 8">NBRC 13996</strain>
    </source>
</reference>
<feature type="region of interest" description="Disordered" evidence="4">
    <location>
        <begin position="1484"/>
        <end position="1503"/>
    </location>
</feature>
<evidence type="ECO:0000256" key="3">
    <source>
        <dbReference type="ARBA" id="ARBA00022801"/>
    </source>
</evidence>
<feature type="region of interest" description="Disordered" evidence="4">
    <location>
        <begin position="506"/>
        <end position="528"/>
    </location>
</feature>
<keyword evidence="8" id="KW-1185">Reference proteome</keyword>
<dbReference type="InterPro" id="IPR047738">
    <property type="entry name" value="SAV_2336-like_N"/>
</dbReference>
<keyword evidence="2" id="KW-0255">Endonuclease</keyword>
<dbReference type="Proteomes" id="UP000676967">
    <property type="component" value="Chromosome"/>
</dbReference>
<feature type="compositionally biased region" description="Polar residues" evidence="4">
    <location>
        <begin position="64"/>
        <end position="77"/>
    </location>
</feature>
<dbReference type="CDD" id="cd22338">
    <property type="entry name" value="NaeI-like"/>
    <property type="match status" value="1"/>
</dbReference>
<dbReference type="InterPro" id="IPR037057">
    <property type="entry name" value="DNA_rep_MutH/T2_RE_sf"/>
</dbReference>
<name>A0ABN6CQF9_9ACTN</name>
<evidence type="ECO:0000313" key="7">
    <source>
        <dbReference type="EMBL" id="BCJ47407.1"/>
    </source>
</evidence>
<feature type="domain" description="CHAT" evidence="6">
    <location>
        <begin position="596"/>
        <end position="751"/>
    </location>
</feature>
<keyword evidence="1" id="KW-0540">Nuclease</keyword>
<gene>
    <name evidence="7" type="ORF">Aiant_80640</name>
</gene>
<evidence type="ECO:0000313" key="8">
    <source>
        <dbReference type="Proteomes" id="UP000676967"/>
    </source>
</evidence>
<organism evidence="7 8">
    <name type="scientific">Actinoplanes ianthinogenes</name>
    <dbReference type="NCBI Taxonomy" id="122358"/>
    <lineage>
        <taxon>Bacteria</taxon>
        <taxon>Bacillati</taxon>
        <taxon>Actinomycetota</taxon>
        <taxon>Actinomycetes</taxon>
        <taxon>Micromonosporales</taxon>
        <taxon>Micromonosporaceae</taxon>
        <taxon>Actinoplanes</taxon>
    </lineage>
</organism>
<dbReference type="EMBL" id="AP023356">
    <property type="protein sequence ID" value="BCJ47407.1"/>
    <property type="molecule type" value="Genomic_DNA"/>
</dbReference>